<dbReference type="RefSeq" id="WP_181418335.1">
    <property type="nucleotide sequence ID" value="NZ_QJTF01000003.1"/>
</dbReference>
<evidence type="ECO:0000313" key="2">
    <source>
        <dbReference type="EMBL" id="PYE89636.1"/>
    </source>
</evidence>
<feature type="domain" description="DUF7666" evidence="1">
    <location>
        <begin position="14"/>
        <end position="113"/>
    </location>
</feature>
<sequence length="283" mass="28447">MAAKKKTAEPTPVIVAYKGFAMDLTCSPAGKPFQYEIGKTYDNGGKPVTRCGDGAFHWTEMPLDVFSYYGPASSRYAIVEPSGEIARDPDGDSKGASSILTIKVDISIGDLTRRAVAWVAEKAKSQGNGQHAAGDYGHASAAGDYGHASAAGYRGHASAAGDYGHASAAGDYGHASAAGDYGHASAAGDYGHASAAGDYGHASAAGYRGHASAAGDYGHASAAGYRGHASAAGDYGHASAAGAAMRPPPGITAMRPPPGIAAMRPPPGITAMRPPPGIAAMRP</sequence>
<dbReference type="InterPro" id="IPR056083">
    <property type="entry name" value="DUF7666"/>
</dbReference>
<comment type="caution">
    <text evidence="2">The sequence shown here is derived from an EMBL/GenBank/DDBJ whole genome shotgun (WGS) entry which is preliminary data.</text>
</comment>
<evidence type="ECO:0000313" key="3">
    <source>
        <dbReference type="Proteomes" id="UP000247454"/>
    </source>
</evidence>
<dbReference type="Proteomes" id="UP000247454">
    <property type="component" value="Unassembled WGS sequence"/>
</dbReference>
<gene>
    <name evidence="2" type="ORF">C7477_103144</name>
</gene>
<dbReference type="EMBL" id="QJTF01000003">
    <property type="protein sequence ID" value="PYE89636.1"/>
    <property type="molecule type" value="Genomic_DNA"/>
</dbReference>
<protein>
    <recommendedName>
        <fullName evidence="1">DUF7666 domain-containing protein</fullName>
    </recommendedName>
</protein>
<evidence type="ECO:0000259" key="1">
    <source>
        <dbReference type="Pfam" id="PF24703"/>
    </source>
</evidence>
<keyword evidence="3" id="KW-1185">Reference proteome</keyword>
<name>A0A318TE34_9HYPH</name>
<dbReference type="Pfam" id="PF24703">
    <property type="entry name" value="DUF7666"/>
    <property type="match status" value="1"/>
</dbReference>
<organism evidence="2 3">
    <name type="scientific">Phyllobacterium leguminum</name>
    <dbReference type="NCBI Taxonomy" id="314237"/>
    <lineage>
        <taxon>Bacteria</taxon>
        <taxon>Pseudomonadati</taxon>
        <taxon>Pseudomonadota</taxon>
        <taxon>Alphaproteobacteria</taxon>
        <taxon>Hyphomicrobiales</taxon>
        <taxon>Phyllobacteriaceae</taxon>
        <taxon>Phyllobacterium</taxon>
    </lineage>
</organism>
<proteinExistence type="predicted"/>
<dbReference type="AlphaFoldDB" id="A0A318TE34"/>
<reference evidence="2 3" key="1">
    <citation type="submission" date="2018-06" db="EMBL/GenBank/DDBJ databases">
        <title>Genomic Encyclopedia of Type Strains, Phase III (KMG-III): the genomes of soil and plant-associated and newly described type strains.</title>
        <authorList>
            <person name="Whitman W."/>
        </authorList>
    </citation>
    <scope>NUCLEOTIDE SEQUENCE [LARGE SCALE GENOMIC DNA]</scope>
    <source>
        <strain evidence="2 3">ORS 1419</strain>
    </source>
</reference>
<accession>A0A318TE34</accession>